<keyword evidence="2" id="KW-1185">Reference proteome</keyword>
<accession>A0A4R5EIE7</accession>
<dbReference type="Proteomes" id="UP000294662">
    <property type="component" value="Unassembled WGS sequence"/>
</dbReference>
<evidence type="ECO:0008006" key="3">
    <source>
        <dbReference type="Google" id="ProtNLM"/>
    </source>
</evidence>
<organism evidence="1 2">
    <name type="scientific">Antarcticimicrobium sediminis</name>
    <dbReference type="NCBI Taxonomy" id="2546227"/>
    <lineage>
        <taxon>Bacteria</taxon>
        <taxon>Pseudomonadati</taxon>
        <taxon>Pseudomonadota</taxon>
        <taxon>Alphaproteobacteria</taxon>
        <taxon>Rhodobacterales</taxon>
        <taxon>Paracoccaceae</taxon>
        <taxon>Antarcticimicrobium</taxon>
    </lineage>
</organism>
<name>A0A4R5EIE7_9RHOB</name>
<evidence type="ECO:0000313" key="2">
    <source>
        <dbReference type="Proteomes" id="UP000294662"/>
    </source>
</evidence>
<dbReference type="AlphaFoldDB" id="A0A4R5EIE7"/>
<proteinExistence type="predicted"/>
<gene>
    <name evidence="1" type="ORF">E1B25_20270</name>
</gene>
<sequence>MARTGQDAAGGTLIGVLAPSVIVNGSPVGVLGCAVAGHGLPPHAAPVMASASGTVFAEGIALCRQGDVASCGHPSSGSGNVFAGG</sequence>
<comment type="caution">
    <text evidence="1">The sequence shown here is derived from an EMBL/GenBank/DDBJ whole genome shotgun (WGS) entry which is preliminary data.</text>
</comment>
<reference evidence="1 2" key="1">
    <citation type="submission" date="2019-03" db="EMBL/GenBank/DDBJ databases">
        <authorList>
            <person name="Zhang S."/>
        </authorList>
    </citation>
    <scope>NUCLEOTIDE SEQUENCE [LARGE SCALE GENOMIC DNA]</scope>
    <source>
        <strain evidence="1 2">S4J41</strain>
    </source>
</reference>
<dbReference type="OrthoDB" id="8165654at2"/>
<dbReference type="PROSITE" id="PS51257">
    <property type="entry name" value="PROKAR_LIPOPROTEIN"/>
    <property type="match status" value="1"/>
</dbReference>
<protein>
    <recommendedName>
        <fullName evidence="3">Zn-binding Pro-Ala-Ala-Arg (PAAR) domain-containing protein, incolved in TypeVI secretion</fullName>
    </recommendedName>
</protein>
<dbReference type="Gene3D" id="2.60.200.60">
    <property type="match status" value="1"/>
</dbReference>
<dbReference type="EMBL" id="SMFP01000022">
    <property type="protein sequence ID" value="TDE34127.1"/>
    <property type="molecule type" value="Genomic_DNA"/>
</dbReference>
<dbReference type="RefSeq" id="WP_132831407.1">
    <property type="nucleotide sequence ID" value="NZ_SMFP01000022.1"/>
</dbReference>
<evidence type="ECO:0000313" key="1">
    <source>
        <dbReference type="EMBL" id="TDE34127.1"/>
    </source>
</evidence>